<dbReference type="PANTHER" id="PTHR24198:SF165">
    <property type="entry name" value="ANKYRIN REPEAT-CONTAINING PROTEIN-RELATED"/>
    <property type="match status" value="1"/>
</dbReference>
<dbReference type="SUPFAM" id="SSF48403">
    <property type="entry name" value="Ankyrin repeat"/>
    <property type="match status" value="1"/>
</dbReference>
<evidence type="ECO:0000256" key="2">
    <source>
        <dbReference type="ARBA" id="ARBA00023043"/>
    </source>
</evidence>
<proteinExistence type="predicted"/>
<name>A0A1Z4KX76_ANAVA</name>
<reference evidence="4 5" key="1">
    <citation type="submission" date="2017-06" db="EMBL/GenBank/DDBJ databases">
        <title>Genome sequencing of cyanobaciteial culture collection at National Institute for Environmental Studies (NIES).</title>
        <authorList>
            <person name="Hirose Y."/>
            <person name="Shimura Y."/>
            <person name="Fujisawa T."/>
            <person name="Nakamura Y."/>
            <person name="Kawachi M."/>
        </authorList>
    </citation>
    <scope>NUCLEOTIDE SEQUENCE [LARGE SCALE GENOMIC DNA]</scope>
    <source>
        <strain evidence="4 5">NIES-23</strain>
        <plasmid evidence="5">Plasmid Plasmid4 dna</plasmid>
    </source>
</reference>
<feature type="repeat" description="ANK" evidence="3">
    <location>
        <begin position="47"/>
        <end position="73"/>
    </location>
</feature>
<evidence type="ECO:0000313" key="4">
    <source>
        <dbReference type="EMBL" id="BAY73557.1"/>
    </source>
</evidence>
<keyword evidence="1" id="KW-0677">Repeat</keyword>
<dbReference type="Proteomes" id="UP000217507">
    <property type="component" value="Plasmid Plasmid4 dna"/>
</dbReference>
<dbReference type="PRINTS" id="PR01415">
    <property type="entry name" value="ANKYRIN"/>
</dbReference>
<accession>A0A1Z4KX76</accession>
<protein>
    <submittedName>
        <fullName evidence="4">Uncharacterized protein</fullName>
    </submittedName>
</protein>
<feature type="repeat" description="ANK" evidence="3">
    <location>
        <begin position="339"/>
        <end position="367"/>
    </location>
</feature>
<dbReference type="SMART" id="SM00248">
    <property type="entry name" value="ANK"/>
    <property type="match status" value="8"/>
</dbReference>
<feature type="repeat" description="ANK" evidence="3">
    <location>
        <begin position="110"/>
        <end position="142"/>
    </location>
</feature>
<feature type="repeat" description="ANK" evidence="3">
    <location>
        <begin position="306"/>
        <end position="338"/>
    </location>
</feature>
<dbReference type="AlphaFoldDB" id="A0A1Z4KX76"/>
<dbReference type="Pfam" id="PF12796">
    <property type="entry name" value="Ank_2"/>
    <property type="match status" value="3"/>
</dbReference>
<keyword evidence="4" id="KW-0614">Plasmid</keyword>
<sequence>MSKSPRDNDKAINKRQAEIYEAVQKGDLEQVINLINTGIDLEKRDKDGYTLLKVAVDFGYLEIVQGLLKAGASTIFPEGRLLSSAIKPGKIEILEELIKAGVDINQRLEDDKTILMEAANIGDINVVKKLVESGADVNALTDGGDFALLNAAYQGWQEVFDYLAPLTSLELRQESEQALPKGLVRRKRANDKYTEDFIDAVAIGDLNTVVQTIKNGVDVNAISSEGTIPLHTASFWGYLPIVRVLLEAGANLESRTEDDGKTPLMSSAEGSALLATYPSSIDRMNQIEVIRLLINAGADVNAKSNEGWTALIAAANSGCVEAVKLLLQAGADAKAKDCWGDTALSRALAAGYVDIVQLLQQAGAEEN</sequence>
<feature type="repeat" description="ANK" evidence="3">
    <location>
        <begin position="259"/>
        <end position="305"/>
    </location>
</feature>
<geneLocation type="plasmid" evidence="4">
    <name>plasmid4</name>
</geneLocation>
<evidence type="ECO:0000256" key="1">
    <source>
        <dbReference type="ARBA" id="ARBA00022737"/>
    </source>
</evidence>
<dbReference type="InterPro" id="IPR002110">
    <property type="entry name" value="Ankyrin_rpt"/>
</dbReference>
<evidence type="ECO:0000256" key="3">
    <source>
        <dbReference type="PROSITE-ProRule" id="PRU00023"/>
    </source>
</evidence>
<feature type="repeat" description="ANK" evidence="3">
    <location>
        <begin position="225"/>
        <end position="257"/>
    </location>
</feature>
<evidence type="ECO:0000313" key="5">
    <source>
        <dbReference type="Proteomes" id="UP000217507"/>
    </source>
</evidence>
<dbReference type="InterPro" id="IPR036770">
    <property type="entry name" value="Ankyrin_rpt-contain_sf"/>
</dbReference>
<dbReference type="Gene3D" id="1.25.40.20">
    <property type="entry name" value="Ankyrin repeat-containing domain"/>
    <property type="match status" value="3"/>
</dbReference>
<dbReference type="PROSITE" id="PS50088">
    <property type="entry name" value="ANK_REPEAT"/>
    <property type="match status" value="6"/>
</dbReference>
<dbReference type="PANTHER" id="PTHR24198">
    <property type="entry name" value="ANKYRIN REPEAT AND PROTEIN KINASE DOMAIN-CONTAINING PROTEIN"/>
    <property type="match status" value="1"/>
</dbReference>
<keyword evidence="2 3" id="KW-0040">ANK repeat</keyword>
<dbReference type="EMBL" id="AP018220">
    <property type="protein sequence ID" value="BAY73557.1"/>
    <property type="molecule type" value="Genomic_DNA"/>
</dbReference>
<dbReference type="PROSITE" id="PS50297">
    <property type="entry name" value="ANK_REP_REGION"/>
    <property type="match status" value="5"/>
</dbReference>
<organism evidence="4 5">
    <name type="scientific">Trichormus variabilis NIES-23</name>
    <dbReference type="NCBI Taxonomy" id="1973479"/>
    <lineage>
        <taxon>Bacteria</taxon>
        <taxon>Bacillati</taxon>
        <taxon>Cyanobacteriota</taxon>
        <taxon>Cyanophyceae</taxon>
        <taxon>Nostocales</taxon>
        <taxon>Nostocaceae</taxon>
        <taxon>Trichormus</taxon>
    </lineage>
</organism>
<gene>
    <name evidence="4" type="ORF">NIES23_64090</name>
</gene>